<reference evidence="2" key="1">
    <citation type="journal article" date="2020" name="Stud. Mycol.">
        <title>101 Dothideomycetes genomes: a test case for predicting lifestyles and emergence of pathogens.</title>
        <authorList>
            <person name="Haridas S."/>
            <person name="Albert R."/>
            <person name="Binder M."/>
            <person name="Bloem J."/>
            <person name="Labutti K."/>
            <person name="Salamov A."/>
            <person name="Andreopoulos B."/>
            <person name="Baker S."/>
            <person name="Barry K."/>
            <person name="Bills G."/>
            <person name="Bluhm B."/>
            <person name="Cannon C."/>
            <person name="Castanera R."/>
            <person name="Culley D."/>
            <person name="Daum C."/>
            <person name="Ezra D."/>
            <person name="Gonzalez J."/>
            <person name="Henrissat B."/>
            <person name="Kuo A."/>
            <person name="Liang C."/>
            <person name="Lipzen A."/>
            <person name="Lutzoni F."/>
            <person name="Magnuson J."/>
            <person name="Mondo S."/>
            <person name="Nolan M."/>
            <person name="Ohm R."/>
            <person name="Pangilinan J."/>
            <person name="Park H.-J."/>
            <person name="Ramirez L."/>
            <person name="Alfaro M."/>
            <person name="Sun H."/>
            <person name="Tritt A."/>
            <person name="Yoshinaga Y."/>
            <person name="Zwiers L.-H."/>
            <person name="Turgeon B."/>
            <person name="Goodwin S."/>
            <person name="Spatafora J."/>
            <person name="Crous P."/>
            <person name="Grigoriev I."/>
        </authorList>
    </citation>
    <scope>NUCLEOTIDE SEQUENCE</scope>
    <source>
        <strain evidence="2">CBS 113818</strain>
    </source>
</reference>
<dbReference type="Pfam" id="PF24864">
    <property type="entry name" value="DUF7730"/>
    <property type="match status" value="1"/>
</dbReference>
<feature type="domain" description="DUF7730" evidence="1">
    <location>
        <begin position="24"/>
        <end position="211"/>
    </location>
</feature>
<dbReference type="AlphaFoldDB" id="A0A6A7AHY2"/>
<organism evidence="2 3">
    <name type="scientific">Ophiobolus disseminans</name>
    <dbReference type="NCBI Taxonomy" id="1469910"/>
    <lineage>
        <taxon>Eukaryota</taxon>
        <taxon>Fungi</taxon>
        <taxon>Dikarya</taxon>
        <taxon>Ascomycota</taxon>
        <taxon>Pezizomycotina</taxon>
        <taxon>Dothideomycetes</taxon>
        <taxon>Pleosporomycetidae</taxon>
        <taxon>Pleosporales</taxon>
        <taxon>Pleosporineae</taxon>
        <taxon>Phaeosphaeriaceae</taxon>
        <taxon>Ophiobolus</taxon>
    </lineage>
</organism>
<dbReference type="PANTHER" id="PTHR38790">
    <property type="entry name" value="2EXR DOMAIN-CONTAINING PROTEIN-RELATED"/>
    <property type="match status" value="1"/>
</dbReference>
<gene>
    <name evidence="2" type="ORF">CC86DRAFT_390580</name>
</gene>
<evidence type="ECO:0000313" key="2">
    <source>
        <dbReference type="EMBL" id="KAF2832554.1"/>
    </source>
</evidence>
<name>A0A6A7AHY2_9PLEO</name>
<dbReference type="Proteomes" id="UP000799424">
    <property type="component" value="Unassembled WGS sequence"/>
</dbReference>
<keyword evidence="3" id="KW-1185">Reference proteome</keyword>
<dbReference type="InterPro" id="IPR056632">
    <property type="entry name" value="DUF7730"/>
</dbReference>
<dbReference type="OrthoDB" id="4757095at2759"/>
<evidence type="ECO:0000313" key="3">
    <source>
        <dbReference type="Proteomes" id="UP000799424"/>
    </source>
</evidence>
<accession>A0A6A7AHY2</accession>
<sequence length="328" mass="37797">MGTSTCLFSRARPGKSTLKKVRGFLSLPAELRNQVYQYYFEPDFRCEIAAKGSQLKEREARTVKLYAGAFQSDNRVLKYESKAKEEGPLTVRVSRPLGQYNIVKGLRTNWLASLFAINLVCKQIHAETLPYLYRETTFVFDASNRLLNFLGVISSSKLHHITKLQIHYATYGNPRMSVDRKWKEKHNQSWVRSCSAASKKLVDLRELEIWIRVHDDPPRFNLRETWVAPLLQFRRLGQTTRVGDNSKPHERKLKTVHIDLRTKWSGSCFGGNQELAKASEDLHCLFGGAIRSAILGAKEELAMRAFNTAWNEDYHTWQFHLGFAETGW</sequence>
<proteinExistence type="predicted"/>
<evidence type="ECO:0000259" key="1">
    <source>
        <dbReference type="Pfam" id="PF24864"/>
    </source>
</evidence>
<protein>
    <recommendedName>
        <fullName evidence="1">DUF7730 domain-containing protein</fullName>
    </recommendedName>
</protein>
<dbReference type="EMBL" id="MU006217">
    <property type="protein sequence ID" value="KAF2832554.1"/>
    <property type="molecule type" value="Genomic_DNA"/>
</dbReference>
<dbReference type="PANTHER" id="PTHR38790:SF8">
    <property type="entry name" value="F-BOX DOMAIN-CONTAINING PROTEIN"/>
    <property type="match status" value="1"/>
</dbReference>